<evidence type="ECO:0000313" key="4">
    <source>
        <dbReference type="Proteomes" id="UP000050761"/>
    </source>
</evidence>
<dbReference type="EMBL" id="UZAH01026738">
    <property type="protein sequence ID" value="VDO84764.1"/>
    <property type="molecule type" value="Genomic_DNA"/>
</dbReference>
<evidence type="ECO:0000313" key="5">
    <source>
        <dbReference type="WBParaSite" id="HPBE_0001035601-mRNA-1"/>
    </source>
</evidence>
<dbReference type="InterPro" id="IPR009878">
    <property type="entry name" value="Phlebovirus_G2_fusion"/>
</dbReference>
<evidence type="ECO:0000256" key="1">
    <source>
        <dbReference type="SAM" id="MobiDB-lite"/>
    </source>
</evidence>
<accession>A0A3P7ZL43</accession>
<feature type="domain" description="Phlebovirus glycoprotein G2 fusion" evidence="2">
    <location>
        <begin position="264"/>
        <end position="397"/>
    </location>
</feature>
<dbReference type="Proteomes" id="UP000050761">
    <property type="component" value="Unassembled WGS sequence"/>
</dbReference>
<sequence length="406" mass="45743">MIVAETAGGAGRRMERDEDPAGAPSQLAAVAAVSPAITAAAAVRFRMIPLRGISGGLSQGNVARPRVVDRGTKTRTKSDRVLPRDAEGLETICTYNARTFAPEASVEDLMMQARKIKYDVIGITDRDKKTPPLHAAYDSEEELVLGTCDSRGAGGVGVLVNTHWATNIDSYESLTSRIGRLRLNSRTYDNHFLEISFRPRHRMQEARKRECCMVFRGVMEKETSVNEDSRCIENLFTVLSMHAMPDSEHFLTSTSDLHNVRRSNIEHADSTVMEVRLRWINLRLLCDMSSLMYIRNVTQNVTDSKRCTHMGSCQVNKCADLRLLPELALGNNYPVRSGCLESYLGPGFDCFYLSSGFLFYRIYAVPTYEMVFEIYTCTRWKEEVKLQVQIKKPSTKTFKPFAVVFF</sequence>
<protein>
    <submittedName>
        <fullName evidence="5">Phlebovirus_G2 domain-containing protein</fullName>
    </submittedName>
</protein>
<keyword evidence="4" id="KW-1185">Reference proteome</keyword>
<evidence type="ECO:0000313" key="3">
    <source>
        <dbReference type="EMBL" id="VDO84764.1"/>
    </source>
</evidence>
<gene>
    <name evidence="3" type="ORF">HPBE_LOCUS10357</name>
</gene>
<name>A0A3P7ZL43_HELPZ</name>
<dbReference type="AlphaFoldDB" id="A0A3P7ZL43"/>
<proteinExistence type="predicted"/>
<organism evidence="3">
    <name type="scientific">Heligmosomoides polygyrus</name>
    <name type="common">Parasitic roundworm</name>
    <dbReference type="NCBI Taxonomy" id="6339"/>
    <lineage>
        <taxon>Eukaryota</taxon>
        <taxon>Metazoa</taxon>
        <taxon>Ecdysozoa</taxon>
        <taxon>Nematoda</taxon>
        <taxon>Chromadorea</taxon>
        <taxon>Rhabditida</taxon>
        <taxon>Rhabditina</taxon>
        <taxon>Rhabditomorpha</taxon>
        <taxon>Strongyloidea</taxon>
        <taxon>Heligmosomidae</taxon>
        <taxon>Heligmosomoides</taxon>
    </lineage>
</organism>
<dbReference type="WBParaSite" id="HPBE_0001035601-mRNA-1">
    <property type="protein sequence ID" value="HPBE_0001035601-mRNA-1"/>
    <property type="gene ID" value="HPBE_0001035601"/>
</dbReference>
<evidence type="ECO:0000259" key="2">
    <source>
        <dbReference type="Pfam" id="PF07245"/>
    </source>
</evidence>
<reference evidence="3 4" key="1">
    <citation type="submission" date="2018-11" db="EMBL/GenBank/DDBJ databases">
        <authorList>
            <consortium name="Pathogen Informatics"/>
        </authorList>
    </citation>
    <scope>NUCLEOTIDE SEQUENCE [LARGE SCALE GENOMIC DNA]</scope>
</reference>
<reference evidence="5" key="2">
    <citation type="submission" date="2019-09" db="UniProtKB">
        <authorList>
            <consortium name="WormBaseParasite"/>
        </authorList>
    </citation>
    <scope>IDENTIFICATION</scope>
</reference>
<feature type="region of interest" description="Disordered" evidence="1">
    <location>
        <begin position="1"/>
        <end position="23"/>
    </location>
</feature>
<dbReference type="Pfam" id="PF07245">
    <property type="entry name" value="Phlebovirus_G2"/>
    <property type="match status" value="1"/>
</dbReference>